<comment type="caution">
    <text evidence="2">The sequence shown here is derived from an EMBL/GenBank/DDBJ whole genome shotgun (WGS) entry which is preliminary data.</text>
</comment>
<dbReference type="RefSeq" id="WP_380799264.1">
    <property type="nucleotide sequence ID" value="NZ_JBHRVU010000005.1"/>
</dbReference>
<name>A0ABV7NLP8_9SPHN</name>
<evidence type="ECO:0000313" key="3">
    <source>
        <dbReference type="Proteomes" id="UP001595681"/>
    </source>
</evidence>
<evidence type="ECO:0000259" key="1">
    <source>
        <dbReference type="Pfam" id="PF05899"/>
    </source>
</evidence>
<dbReference type="Proteomes" id="UP001595681">
    <property type="component" value="Unassembled WGS sequence"/>
</dbReference>
<dbReference type="SUPFAM" id="SSF51182">
    <property type="entry name" value="RmlC-like cupins"/>
    <property type="match status" value="1"/>
</dbReference>
<feature type="domain" description="(S)-ureidoglycine aminohydrolase cupin" evidence="1">
    <location>
        <begin position="42"/>
        <end position="104"/>
    </location>
</feature>
<dbReference type="Pfam" id="PF05899">
    <property type="entry name" value="Cupin_3"/>
    <property type="match status" value="2"/>
</dbReference>
<dbReference type="InterPro" id="IPR011051">
    <property type="entry name" value="RmlC_Cupin_sf"/>
</dbReference>
<dbReference type="EMBL" id="JBHRVU010000005">
    <property type="protein sequence ID" value="MFC3444411.1"/>
    <property type="molecule type" value="Genomic_DNA"/>
</dbReference>
<dbReference type="Gene3D" id="2.60.120.10">
    <property type="entry name" value="Jelly Rolls"/>
    <property type="match status" value="2"/>
</dbReference>
<proteinExistence type="predicted"/>
<gene>
    <name evidence="2" type="ORF">ACFOKF_25010</name>
</gene>
<dbReference type="PANTHER" id="PTHR40943:SF1">
    <property type="entry name" value="CYTOPLASMIC PROTEIN"/>
    <property type="match status" value="1"/>
</dbReference>
<dbReference type="InterPro" id="IPR014710">
    <property type="entry name" value="RmlC-like_jellyroll"/>
</dbReference>
<accession>A0ABV7NLP8</accession>
<keyword evidence="3" id="KW-1185">Reference proteome</keyword>
<sequence length="238" mass="25102">MTNATLTRSFIDLRAWAASANVTVGEDDPFLAARAALPLADGPITAGLIALPQGAGGVSAMAADEFIIVESGAVRIAGGDVDVTLTEGDSVVLRGGSSFNWTADTDSRLLYMRRAGGPAGNGVIIPVDADAPLTPSGAPLAELLVGPTPACRNNTDWKSDDGEFMAGTWDSTPYYRRAMRYGHFELMYLIDGSVTFIDEVGAEATFAKGDIFLVEQGASCSWDSSVHVKKIYCIYRPA</sequence>
<reference evidence="3" key="1">
    <citation type="journal article" date="2019" name="Int. J. Syst. Evol. Microbiol.">
        <title>The Global Catalogue of Microorganisms (GCM) 10K type strain sequencing project: providing services to taxonomists for standard genome sequencing and annotation.</title>
        <authorList>
            <consortium name="The Broad Institute Genomics Platform"/>
            <consortium name="The Broad Institute Genome Sequencing Center for Infectious Disease"/>
            <person name="Wu L."/>
            <person name="Ma J."/>
        </authorList>
    </citation>
    <scope>NUCLEOTIDE SEQUENCE [LARGE SCALE GENOMIC DNA]</scope>
    <source>
        <strain evidence="3">CCM 7491</strain>
    </source>
</reference>
<feature type="domain" description="(S)-ureidoglycine aminohydrolase cupin" evidence="1">
    <location>
        <begin position="159"/>
        <end position="232"/>
    </location>
</feature>
<protein>
    <submittedName>
        <fullName evidence="2">Cupin domain-containing protein</fullName>
    </submittedName>
</protein>
<evidence type="ECO:0000313" key="2">
    <source>
        <dbReference type="EMBL" id="MFC3444411.1"/>
    </source>
</evidence>
<organism evidence="2 3">
    <name type="scientific">Sphingobium rhizovicinum</name>
    <dbReference type="NCBI Taxonomy" id="432308"/>
    <lineage>
        <taxon>Bacteria</taxon>
        <taxon>Pseudomonadati</taxon>
        <taxon>Pseudomonadota</taxon>
        <taxon>Alphaproteobacteria</taxon>
        <taxon>Sphingomonadales</taxon>
        <taxon>Sphingomonadaceae</taxon>
        <taxon>Sphingobium</taxon>
    </lineage>
</organism>
<dbReference type="PANTHER" id="PTHR40943">
    <property type="entry name" value="CYTOPLASMIC PROTEIN-RELATED"/>
    <property type="match status" value="1"/>
</dbReference>
<dbReference type="InterPro" id="IPR008579">
    <property type="entry name" value="UGlyAH_Cupin_dom"/>
</dbReference>